<dbReference type="InterPro" id="IPR006197">
    <property type="entry name" value="Peptidase_S24_LexA"/>
</dbReference>
<dbReference type="AlphaFoldDB" id="A0A4R5DJP3"/>
<dbReference type="GO" id="GO:0003677">
    <property type="term" value="F:DNA binding"/>
    <property type="evidence" value="ECO:0007669"/>
    <property type="project" value="InterPro"/>
</dbReference>
<dbReference type="GO" id="GO:0006355">
    <property type="term" value="P:regulation of DNA-templated transcription"/>
    <property type="evidence" value="ECO:0007669"/>
    <property type="project" value="InterPro"/>
</dbReference>
<dbReference type="Gene3D" id="2.10.109.10">
    <property type="entry name" value="Umud Fragment, subunit A"/>
    <property type="match status" value="1"/>
</dbReference>
<dbReference type="InterPro" id="IPR050077">
    <property type="entry name" value="LexA_repressor"/>
</dbReference>
<dbReference type="PRINTS" id="PR00726">
    <property type="entry name" value="LEXASERPTASE"/>
</dbReference>
<dbReference type="OrthoDB" id="9787787at2"/>
<dbReference type="InterPro" id="IPR015927">
    <property type="entry name" value="Peptidase_S24_S26A/B/C"/>
</dbReference>
<evidence type="ECO:0000256" key="5">
    <source>
        <dbReference type="ARBA" id="ARBA00023204"/>
    </source>
</evidence>
<evidence type="ECO:0000256" key="1">
    <source>
        <dbReference type="ARBA" id="ARBA00007484"/>
    </source>
</evidence>
<keyword evidence="6" id="KW-0742">SOS response</keyword>
<dbReference type="GO" id="GO:0016787">
    <property type="term" value="F:hydrolase activity"/>
    <property type="evidence" value="ECO:0007669"/>
    <property type="project" value="UniProtKB-KW"/>
</dbReference>
<dbReference type="PANTHER" id="PTHR33516:SF2">
    <property type="entry name" value="LEXA REPRESSOR-RELATED"/>
    <property type="match status" value="1"/>
</dbReference>
<name>A0A4R5DJP3_9BACT</name>
<evidence type="ECO:0000256" key="4">
    <source>
        <dbReference type="ARBA" id="ARBA00022813"/>
    </source>
</evidence>
<protein>
    <submittedName>
        <fullName evidence="9">Translesion error-prone DNA polymerase V autoproteolytic subunit</fullName>
    </submittedName>
</protein>
<evidence type="ECO:0000256" key="3">
    <source>
        <dbReference type="ARBA" id="ARBA00022801"/>
    </source>
</evidence>
<gene>
    <name evidence="9" type="primary">umuD</name>
    <name evidence="9" type="ORF">E0F88_27405</name>
</gene>
<reference evidence="9 10" key="1">
    <citation type="submission" date="2019-03" db="EMBL/GenBank/DDBJ databases">
        <title>Dyadobacter AR-3-6 sp. nov., isolated from arctic soil.</title>
        <authorList>
            <person name="Chaudhary D.K."/>
        </authorList>
    </citation>
    <scope>NUCLEOTIDE SEQUENCE [LARGE SCALE GENOMIC DNA]</scope>
    <source>
        <strain evidence="9 10">AR-3-6</strain>
    </source>
</reference>
<keyword evidence="2" id="KW-0227">DNA damage</keyword>
<keyword evidence="3 7" id="KW-0378">Hydrolase</keyword>
<dbReference type="Pfam" id="PF00717">
    <property type="entry name" value="Peptidase_S24"/>
    <property type="match status" value="1"/>
</dbReference>
<keyword evidence="10" id="KW-1185">Reference proteome</keyword>
<evidence type="ECO:0000256" key="7">
    <source>
        <dbReference type="RuleBase" id="RU003991"/>
    </source>
</evidence>
<comment type="caution">
    <text evidence="9">The sequence shown here is derived from an EMBL/GenBank/DDBJ whole genome shotgun (WGS) entry which is preliminary data.</text>
</comment>
<dbReference type="Proteomes" id="UP000294850">
    <property type="component" value="Unassembled WGS sequence"/>
</dbReference>
<feature type="domain" description="Peptidase S24/S26A/S26B/S26C" evidence="8">
    <location>
        <begin position="30"/>
        <end position="141"/>
    </location>
</feature>
<dbReference type="GO" id="GO:0009432">
    <property type="term" value="P:SOS response"/>
    <property type="evidence" value="ECO:0007669"/>
    <property type="project" value="UniProtKB-KW"/>
</dbReference>
<proteinExistence type="inferred from homology"/>
<keyword evidence="4 7" id="KW-0068">Autocatalytic cleavage</keyword>
<keyword evidence="5" id="KW-0234">DNA repair</keyword>
<sequence length="147" mass="16199">MRDAITETEKFRFFSASVTTALELVVIPGLAAGFPSPAADFIDLTIDLNKELIKNPSSTFLARIEGDSMSDINICNGDIVVIDKSLDATEGKIIVAFLNGAFTVKRIQFEKKGCWLVAENPKYPAIRVTEESDFQIWGVVVHVIKSF</sequence>
<dbReference type="RefSeq" id="WP_131961533.1">
    <property type="nucleotide sequence ID" value="NZ_SMFL01000014.1"/>
</dbReference>
<dbReference type="PANTHER" id="PTHR33516">
    <property type="entry name" value="LEXA REPRESSOR"/>
    <property type="match status" value="1"/>
</dbReference>
<dbReference type="CDD" id="cd06529">
    <property type="entry name" value="S24_LexA-like"/>
    <property type="match status" value="1"/>
</dbReference>
<dbReference type="SUPFAM" id="SSF51306">
    <property type="entry name" value="LexA/Signal peptidase"/>
    <property type="match status" value="1"/>
</dbReference>
<evidence type="ECO:0000313" key="10">
    <source>
        <dbReference type="Proteomes" id="UP000294850"/>
    </source>
</evidence>
<dbReference type="EMBL" id="SMFL01000014">
    <property type="protein sequence ID" value="TDE10803.1"/>
    <property type="molecule type" value="Genomic_DNA"/>
</dbReference>
<dbReference type="InterPro" id="IPR036286">
    <property type="entry name" value="LexA/Signal_pep-like_sf"/>
</dbReference>
<evidence type="ECO:0000256" key="6">
    <source>
        <dbReference type="ARBA" id="ARBA00023236"/>
    </source>
</evidence>
<accession>A0A4R5DJP3</accession>
<dbReference type="GO" id="GO:0006281">
    <property type="term" value="P:DNA repair"/>
    <property type="evidence" value="ECO:0007669"/>
    <property type="project" value="UniProtKB-KW"/>
</dbReference>
<evidence type="ECO:0000313" key="9">
    <source>
        <dbReference type="EMBL" id="TDE10803.1"/>
    </source>
</evidence>
<evidence type="ECO:0000259" key="8">
    <source>
        <dbReference type="Pfam" id="PF00717"/>
    </source>
</evidence>
<dbReference type="InterPro" id="IPR039418">
    <property type="entry name" value="LexA-like"/>
</dbReference>
<evidence type="ECO:0000256" key="2">
    <source>
        <dbReference type="ARBA" id="ARBA00022763"/>
    </source>
</evidence>
<comment type="similarity">
    <text evidence="1 7">Belongs to the peptidase S24 family.</text>
</comment>
<organism evidence="9 10">
    <name type="scientific">Dyadobacter psychrotolerans</name>
    <dbReference type="NCBI Taxonomy" id="2541721"/>
    <lineage>
        <taxon>Bacteria</taxon>
        <taxon>Pseudomonadati</taxon>
        <taxon>Bacteroidota</taxon>
        <taxon>Cytophagia</taxon>
        <taxon>Cytophagales</taxon>
        <taxon>Spirosomataceae</taxon>
        <taxon>Dyadobacter</taxon>
    </lineage>
</organism>
<dbReference type="NCBIfam" id="NF007621">
    <property type="entry name" value="PRK10276.1"/>
    <property type="match status" value="1"/>
</dbReference>